<keyword evidence="1" id="KW-1133">Transmembrane helix</keyword>
<evidence type="ECO:0008006" key="4">
    <source>
        <dbReference type="Google" id="ProtNLM"/>
    </source>
</evidence>
<evidence type="ECO:0000313" key="3">
    <source>
        <dbReference type="Proteomes" id="UP000239550"/>
    </source>
</evidence>
<protein>
    <recommendedName>
        <fullName evidence="4">Transmembrane protein</fullName>
    </recommendedName>
</protein>
<dbReference type="Proteomes" id="UP000239550">
    <property type="component" value="Unassembled WGS sequence"/>
</dbReference>
<evidence type="ECO:0000256" key="1">
    <source>
        <dbReference type="SAM" id="Phobius"/>
    </source>
</evidence>
<proteinExistence type="predicted"/>
<reference evidence="2 3" key="1">
    <citation type="submission" date="2018-02" db="EMBL/GenBank/DDBJ databases">
        <title>Five New Genomes of Indian Photorhabdus Isolates TSA.</title>
        <authorList>
            <person name="Dubay B."/>
            <person name="Somvanshi V.S."/>
        </authorList>
    </citation>
    <scope>NUCLEOTIDE SEQUENCE [LARGE SCALE GENOMIC DNA]</scope>
    <source>
        <strain evidence="2 3">H1</strain>
    </source>
</reference>
<keyword evidence="1" id="KW-0472">Membrane</keyword>
<feature type="transmembrane region" description="Helical" evidence="1">
    <location>
        <begin position="116"/>
        <end position="149"/>
    </location>
</feature>
<comment type="caution">
    <text evidence="2">The sequence shown here is derived from an EMBL/GenBank/DDBJ whole genome shotgun (WGS) entry which is preliminary data.</text>
</comment>
<feature type="transmembrane region" description="Helical" evidence="1">
    <location>
        <begin position="169"/>
        <end position="196"/>
    </location>
</feature>
<accession>A0A2S8Q669</accession>
<dbReference type="NCBIfam" id="NF041043">
    <property type="entry name" value="BPSS1780_fam"/>
    <property type="match status" value="1"/>
</dbReference>
<keyword evidence="1" id="KW-0812">Transmembrane</keyword>
<name>A0A2S8Q669_9GAMM</name>
<organism evidence="2 3">
    <name type="scientific">Photorhabdus hindustanensis</name>
    <dbReference type="NCBI Taxonomy" id="2918802"/>
    <lineage>
        <taxon>Bacteria</taxon>
        <taxon>Pseudomonadati</taxon>
        <taxon>Pseudomonadota</taxon>
        <taxon>Gammaproteobacteria</taxon>
        <taxon>Enterobacterales</taxon>
        <taxon>Morganellaceae</taxon>
        <taxon>Photorhabdus</taxon>
    </lineage>
</organism>
<dbReference type="EMBL" id="PUWT01000012">
    <property type="protein sequence ID" value="PQQ28032.1"/>
    <property type="molecule type" value="Genomic_DNA"/>
</dbReference>
<dbReference type="AlphaFoldDB" id="A0A2S8Q669"/>
<gene>
    <name evidence="2" type="ORF">C6H66_04995</name>
</gene>
<feature type="transmembrane region" description="Helical" evidence="1">
    <location>
        <begin position="77"/>
        <end position="95"/>
    </location>
</feature>
<feature type="transmembrane region" description="Helical" evidence="1">
    <location>
        <begin position="52"/>
        <end position="71"/>
    </location>
</feature>
<sequence length="269" mass="29357">MENYMDNQNLNSNSNVIPDDSQEIFIPDGQSLSSTEGVKWIGQAWQLTKDKWGMWILLYIIYSICIAGFVLIPFIGIFAGLLNPVFIGGIIAVCEKQRTTGEFELGLLFNGFQKNFASLLGVGALTFGIILLGVIALFMGGGSAVLHILLAVQHGEISAEVLKNGLSSLLLSLFILMVFLIVNAALTWFAPALIVIHNLKFDAAISMSLAAVRKNLLPGLLFFITSAIIFIISIMTFGLGFLISIPILLVSYYSSYRSIFIGKEKSSTF</sequence>
<dbReference type="InterPro" id="IPR047798">
    <property type="entry name" value="BPSS1780-like"/>
</dbReference>
<feature type="transmembrane region" description="Helical" evidence="1">
    <location>
        <begin position="216"/>
        <end position="249"/>
    </location>
</feature>
<keyword evidence="3" id="KW-1185">Reference proteome</keyword>
<evidence type="ECO:0000313" key="2">
    <source>
        <dbReference type="EMBL" id="PQQ28032.1"/>
    </source>
</evidence>